<evidence type="ECO:0000256" key="6">
    <source>
        <dbReference type="ARBA" id="ARBA00022729"/>
    </source>
</evidence>
<dbReference type="FunFam" id="2.60.120.620:FF:000003">
    <property type="entry name" value="Prolyl 3-hydroxylase 2"/>
    <property type="match status" value="1"/>
</dbReference>
<dbReference type="Pfam" id="PF23557">
    <property type="entry name" value="TPR_leprecan"/>
    <property type="match status" value="1"/>
</dbReference>
<evidence type="ECO:0000256" key="10">
    <source>
        <dbReference type="ARBA" id="ARBA00022964"/>
    </source>
</evidence>
<evidence type="ECO:0000256" key="14">
    <source>
        <dbReference type="PROSITE-ProRule" id="PRU00339"/>
    </source>
</evidence>
<evidence type="ECO:0000256" key="5">
    <source>
        <dbReference type="ARBA" id="ARBA00022723"/>
    </source>
</evidence>
<dbReference type="OMA" id="PDDADMW"/>
<keyword evidence="13" id="KW-0325">Glycoprotein</keyword>
<dbReference type="STRING" id="283909.R7UGZ6"/>
<dbReference type="PANTHER" id="PTHR14049:SF9">
    <property type="entry name" value="PROCOLLAGEN-PROLINE 3-DIOXYGENASE"/>
    <property type="match status" value="1"/>
</dbReference>
<evidence type="ECO:0000256" key="12">
    <source>
        <dbReference type="ARBA" id="ARBA00023004"/>
    </source>
</evidence>
<dbReference type="SMART" id="SM00702">
    <property type="entry name" value="P4Hc"/>
    <property type="match status" value="1"/>
</dbReference>
<feature type="repeat" description="TPR" evidence="14">
    <location>
        <begin position="289"/>
        <end position="322"/>
    </location>
</feature>
<evidence type="ECO:0000313" key="17">
    <source>
        <dbReference type="EMBL" id="ELU03063.1"/>
    </source>
</evidence>
<dbReference type="HOGENOM" id="CLU_017820_0_0_1"/>
<evidence type="ECO:0000256" key="4">
    <source>
        <dbReference type="ARBA" id="ARBA00012262"/>
    </source>
</evidence>
<keyword evidence="10" id="KW-0223">Dioxygenase</keyword>
<organism evidence="17">
    <name type="scientific">Capitella teleta</name>
    <name type="common">Polychaete worm</name>
    <dbReference type="NCBI Taxonomy" id="283909"/>
    <lineage>
        <taxon>Eukaryota</taxon>
        <taxon>Metazoa</taxon>
        <taxon>Spiralia</taxon>
        <taxon>Lophotrochozoa</taxon>
        <taxon>Annelida</taxon>
        <taxon>Polychaeta</taxon>
        <taxon>Sedentaria</taxon>
        <taxon>Scolecida</taxon>
        <taxon>Capitellidae</taxon>
        <taxon>Capitella</taxon>
    </lineage>
</organism>
<dbReference type="EMBL" id="KB303505">
    <property type="protein sequence ID" value="ELU03063.1"/>
    <property type="molecule type" value="Genomic_DNA"/>
</dbReference>
<reference evidence="18" key="3">
    <citation type="submission" date="2015-06" db="UniProtKB">
        <authorList>
            <consortium name="EnsemblMetazoa"/>
        </authorList>
    </citation>
    <scope>IDENTIFICATION</scope>
</reference>
<feature type="non-terminal residue" evidence="17">
    <location>
        <position position="796"/>
    </location>
</feature>
<evidence type="ECO:0000256" key="9">
    <source>
        <dbReference type="ARBA" id="ARBA00022824"/>
    </source>
</evidence>
<dbReference type="Proteomes" id="UP000014760">
    <property type="component" value="Unassembled WGS sequence"/>
</dbReference>
<dbReference type="OrthoDB" id="8517835at2759"/>
<feature type="signal peptide" evidence="15">
    <location>
        <begin position="1"/>
        <end position="23"/>
    </location>
</feature>
<evidence type="ECO:0000256" key="2">
    <source>
        <dbReference type="ARBA" id="ARBA00001962"/>
    </source>
</evidence>
<evidence type="ECO:0000256" key="13">
    <source>
        <dbReference type="ARBA" id="ARBA00023180"/>
    </source>
</evidence>
<dbReference type="GO" id="GO:0019797">
    <property type="term" value="F:procollagen-proline 3-dioxygenase activity"/>
    <property type="evidence" value="ECO:0007669"/>
    <property type="project" value="UniProtKB-EC"/>
</dbReference>
<feature type="chain" id="PRO_5008788011" description="procollagen-proline 3-dioxygenase" evidence="15">
    <location>
        <begin position="24"/>
        <end position="796"/>
    </location>
</feature>
<accession>R7UGZ6</accession>
<dbReference type="EC" id="1.14.11.7" evidence="4"/>
<keyword evidence="19" id="KW-1185">Reference proteome</keyword>
<keyword evidence="7" id="KW-0677">Repeat</keyword>
<dbReference type="Pfam" id="PF13640">
    <property type="entry name" value="2OG-FeII_Oxy_3"/>
    <property type="match status" value="1"/>
</dbReference>
<proteinExistence type="inferred from homology"/>
<dbReference type="GO" id="GO:0005506">
    <property type="term" value="F:iron ion binding"/>
    <property type="evidence" value="ECO:0007669"/>
    <property type="project" value="InterPro"/>
</dbReference>
<evidence type="ECO:0000256" key="3">
    <source>
        <dbReference type="ARBA" id="ARBA00006487"/>
    </source>
</evidence>
<evidence type="ECO:0000313" key="19">
    <source>
        <dbReference type="Proteomes" id="UP000014760"/>
    </source>
</evidence>
<keyword evidence="6 15" id="KW-0732">Signal</keyword>
<dbReference type="InterPro" id="IPR056585">
    <property type="entry name" value="Leprecan_dom"/>
</dbReference>
<name>R7UGZ6_CAPTE</name>
<dbReference type="EnsemblMetazoa" id="CapteT167288">
    <property type="protein sequence ID" value="CapteP167288"/>
    <property type="gene ID" value="CapteG167288"/>
</dbReference>
<gene>
    <name evidence="17" type="ORF">CAPTEDRAFT_167288</name>
</gene>
<dbReference type="InterPro" id="IPR044862">
    <property type="entry name" value="Pro_4_hyd_alph_FE2OG_OXY"/>
</dbReference>
<reference evidence="19" key="1">
    <citation type="submission" date="2012-12" db="EMBL/GenBank/DDBJ databases">
        <authorList>
            <person name="Hellsten U."/>
            <person name="Grimwood J."/>
            <person name="Chapman J.A."/>
            <person name="Shapiro H."/>
            <person name="Aerts A."/>
            <person name="Otillar R.P."/>
            <person name="Terry A.Y."/>
            <person name="Boore J.L."/>
            <person name="Simakov O."/>
            <person name="Marletaz F."/>
            <person name="Cho S.-J."/>
            <person name="Edsinger-Gonzales E."/>
            <person name="Havlak P."/>
            <person name="Kuo D.-H."/>
            <person name="Larsson T."/>
            <person name="Lv J."/>
            <person name="Arendt D."/>
            <person name="Savage R."/>
            <person name="Osoegawa K."/>
            <person name="de Jong P."/>
            <person name="Lindberg D.R."/>
            <person name="Seaver E.C."/>
            <person name="Weisblat D.A."/>
            <person name="Putnam N.H."/>
            <person name="Grigoriev I.V."/>
            <person name="Rokhsar D.S."/>
        </authorList>
    </citation>
    <scope>NUCLEOTIDE SEQUENCE</scope>
    <source>
        <strain evidence="19">I ESC-2004</strain>
    </source>
</reference>
<comment type="cofactor">
    <cofactor evidence="2">
        <name>Fe cation</name>
        <dbReference type="ChEBI" id="CHEBI:24875"/>
    </cofactor>
</comment>
<reference evidence="17 19" key="2">
    <citation type="journal article" date="2013" name="Nature">
        <title>Insights into bilaterian evolution from three spiralian genomes.</title>
        <authorList>
            <person name="Simakov O."/>
            <person name="Marletaz F."/>
            <person name="Cho S.J."/>
            <person name="Edsinger-Gonzales E."/>
            <person name="Havlak P."/>
            <person name="Hellsten U."/>
            <person name="Kuo D.H."/>
            <person name="Larsson T."/>
            <person name="Lv J."/>
            <person name="Arendt D."/>
            <person name="Savage R."/>
            <person name="Osoegawa K."/>
            <person name="de Jong P."/>
            <person name="Grimwood J."/>
            <person name="Chapman J.A."/>
            <person name="Shapiro H."/>
            <person name="Aerts A."/>
            <person name="Otillar R.P."/>
            <person name="Terry A.Y."/>
            <person name="Boore J.L."/>
            <person name="Grigoriev I.V."/>
            <person name="Lindberg D.R."/>
            <person name="Seaver E.C."/>
            <person name="Weisblat D.A."/>
            <person name="Putnam N.H."/>
            <person name="Rokhsar D.S."/>
        </authorList>
    </citation>
    <scope>NUCLEOTIDE SEQUENCE</scope>
    <source>
        <strain evidence="17 19">I ESC-2004</strain>
    </source>
</reference>
<dbReference type="InterPro" id="IPR005123">
    <property type="entry name" value="Oxoglu/Fe-dep_dioxygenase_dom"/>
</dbReference>
<dbReference type="PROSITE" id="PS51471">
    <property type="entry name" value="FE2OG_OXY"/>
    <property type="match status" value="1"/>
</dbReference>
<dbReference type="InterPro" id="IPR006620">
    <property type="entry name" value="Pro_4_hyd_alph"/>
</dbReference>
<dbReference type="InterPro" id="IPR019734">
    <property type="entry name" value="TPR_rpt"/>
</dbReference>
<evidence type="ECO:0000259" key="16">
    <source>
        <dbReference type="PROSITE" id="PS51471"/>
    </source>
</evidence>
<evidence type="ECO:0000256" key="1">
    <source>
        <dbReference type="ARBA" id="ARBA00001961"/>
    </source>
</evidence>
<sequence>MWNIINFSFLLGLLSFRLSSVSAESHEYDALYNSAVEAYLQQRWYECKAEMENAINAYNTLKQDLVQCRVTCNYITSEIDAVQYLELSFLDTALQRSNCLRRCFEKHDVLGVSDEVKDAFARRLPYDYLQICAFKTGDLELAVSSAYTFIVANPDHEIMQSNIKFYQEQNGVDPTWFKDLESKLYQKYYSSAVASYSAFQWHDVIQFMEEAVQDFLQEEGRCQRSCEGTYDHESLTHFYIAIAGLNYESRNCSTLVLFTDHWINVLQCQVNCEDEISIVNGLQIKNMLAEMYHYLQFAYYKVHDLTSAAACTETALALKPQDEAMLKNKAFYQKQGMDKEDFSTRKEISSYIEARSLLLSQLNFIRTKYKFSEADLDVKDIEQKDEEESPIFMNNAGVVISGSSYPNPLTNASLFGTRDSAFLAQLGDFSSKRGLTIVMENEELEGKYRVATDGFLTSEQCHSLMNLAGVRATKGDGYQNESPHTKFEKYEGLTINRAAQLAIKDSVSLTEAQQFLNITETARTFLETYYNLQIPLHFHYTHLVCRTALSDEAQNGRHDLSHPVHSDNCYMQKDGTCLREAPAYVQRDFSGIIYLNDDFEGGNFFFANRDDSVQKTIRPKCGRMVAFESSDFHGVLPVTKGRRCAIAVWYTLDPLAKEGSHEAAQQLLAAKVSRDQKLANADLRHLLNEHDFSLVKTEVELNGPERFAADGILNEQQCKALMKLANQGAIVGDGYNAGKKPTAQTSPHTNHEYFAGLRIDRAAELAADGTVDASAVDLYLNSSAMSLDFVKKYFDM</sequence>
<keyword evidence="12" id="KW-0408">Iron</keyword>
<dbReference type="InterPro" id="IPR011990">
    <property type="entry name" value="TPR-like_helical_dom_sf"/>
</dbReference>
<comment type="similarity">
    <text evidence="3">Belongs to the leprecan family.</text>
</comment>
<evidence type="ECO:0000313" key="18">
    <source>
        <dbReference type="EnsemblMetazoa" id="CapteP167288"/>
    </source>
</evidence>
<dbReference type="Gene3D" id="2.60.120.620">
    <property type="entry name" value="q2cbj1_9rhob like domain"/>
    <property type="match status" value="1"/>
</dbReference>
<dbReference type="Gene3D" id="1.25.40.10">
    <property type="entry name" value="Tetratricopeptide repeat domain"/>
    <property type="match status" value="2"/>
</dbReference>
<comment type="cofactor">
    <cofactor evidence="1">
        <name>L-ascorbate</name>
        <dbReference type="ChEBI" id="CHEBI:38290"/>
    </cofactor>
</comment>
<evidence type="ECO:0000256" key="15">
    <source>
        <dbReference type="SAM" id="SignalP"/>
    </source>
</evidence>
<feature type="domain" description="Fe2OG dioxygenase" evidence="16">
    <location>
        <begin position="541"/>
        <end position="652"/>
    </location>
</feature>
<dbReference type="AlphaFoldDB" id="R7UGZ6"/>
<dbReference type="InterPro" id="IPR039575">
    <property type="entry name" value="P3H"/>
</dbReference>
<dbReference type="EMBL" id="AMQN01008594">
    <property type="status" value="NOT_ANNOTATED_CDS"/>
    <property type="molecule type" value="Genomic_DNA"/>
</dbReference>
<evidence type="ECO:0000256" key="11">
    <source>
        <dbReference type="ARBA" id="ARBA00023002"/>
    </source>
</evidence>
<keyword evidence="11" id="KW-0560">Oxidoreductase</keyword>
<evidence type="ECO:0000256" key="7">
    <source>
        <dbReference type="ARBA" id="ARBA00022737"/>
    </source>
</evidence>
<evidence type="ECO:0000256" key="8">
    <source>
        <dbReference type="ARBA" id="ARBA00022803"/>
    </source>
</evidence>
<dbReference type="PANTHER" id="PTHR14049">
    <property type="entry name" value="LEPRECAN 1"/>
    <property type="match status" value="1"/>
</dbReference>
<keyword evidence="8 14" id="KW-0802">TPR repeat</keyword>
<dbReference type="GO" id="GO:0032963">
    <property type="term" value="P:collagen metabolic process"/>
    <property type="evidence" value="ECO:0007669"/>
    <property type="project" value="InterPro"/>
</dbReference>
<dbReference type="GO" id="GO:0031418">
    <property type="term" value="F:L-ascorbic acid binding"/>
    <property type="evidence" value="ECO:0007669"/>
    <property type="project" value="InterPro"/>
</dbReference>
<dbReference type="PROSITE" id="PS50005">
    <property type="entry name" value="TPR"/>
    <property type="match status" value="1"/>
</dbReference>
<keyword evidence="5" id="KW-0479">Metal-binding</keyword>
<protein>
    <recommendedName>
        <fullName evidence="4">procollagen-proline 3-dioxygenase</fullName>
        <ecNumber evidence="4">1.14.11.7</ecNumber>
    </recommendedName>
</protein>
<keyword evidence="9" id="KW-0256">Endoplasmic reticulum</keyword>